<dbReference type="Proteomes" id="UP000032304">
    <property type="component" value="Chromosome 7"/>
</dbReference>
<evidence type="ECO:0000256" key="1">
    <source>
        <dbReference type="SAM" id="Phobius"/>
    </source>
</evidence>
<organism evidence="2 3">
    <name type="scientific">Gossypium raimondii</name>
    <name type="common">Peruvian cotton</name>
    <name type="synonym">Gossypium klotzschianum subsp. raimondii</name>
    <dbReference type="NCBI Taxonomy" id="29730"/>
    <lineage>
        <taxon>Eukaryota</taxon>
        <taxon>Viridiplantae</taxon>
        <taxon>Streptophyta</taxon>
        <taxon>Embryophyta</taxon>
        <taxon>Tracheophyta</taxon>
        <taxon>Spermatophyta</taxon>
        <taxon>Magnoliopsida</taxon>
        <taxon>eudicotyledons</taxon>
        <taxon>Gunneridae</taxon>
        <taxon>Pentapetalae</taxon>
        <taxon>rosids</taxon>
        <taxon>malvids</taxon>
        <taxon>Malvales</taxon>
        <taxon>Malvaceae</taxon>
        <taxon>Malvoideae</taxon>
        <taxon>Gossypium</taxon>
    </lineage>
</organism>
<dbReference type="Gramene" id="KJB46386">
    <property type="protein sequence ID" value="KJB46386"/>
    <property type="gene ID" value="B456_007G364500"/>
</dbReference>
<keyword evidence="1" id="KW-0812">Transmembrane</keyword>
<keyword evidence="1" id="KW-0472">Membrane</keyword>
<keyword evidence="3" id="KW-1185">Reference proteome</keyword>
<sequence>MALAPSSVFFGRFFIGFILCAQLLKLFSPTYFNYLYGSTSTNFAQVDVIVESTRSVIIPTSFRCKKKRFWLSSSAEHGIYYKKQRLYMFNYDLFICQNIPTKQK</sequence>
<feature type="transmembrane region" description="Helical" evidence="1">
    <location>
        <begin position="6"/>
        <end position="24"/>
    </location>
</feature>
<reference evidence="2 3" key="1">
    <citation type="journal article" date="2012" name="Nature">
        <title>Repeated polyploidization of Gossypium genomes and the evolution of spinnable cotton fibres.</title>
        <authorList>
            <person name="Paterson A.H."/>
            <person name="Wendel J.F."/>
            <person name="Gundlach H."/>
            <person name="Guo H."/>
            <person name="Jenkins J."/>
            <person name="Jin D."/>
            <person name="Llewellyn D."/>
            <person name="Showmaker K.C."/>
            <person name="Shu S."/>
            <person name="Udall J."/>
            <person name="Yoo M.J."/>
            <person name="Byers R."/>
            <person name="Chen W."/>
            <person name="Doron-Faigenboim A."/>
            <person name="Duke M.V."/>
            <person name="Gong L."/>
            <person name="Grimwood J."/>
            <person name="Grover C."/>
            <person name="Grupp K."/>
            <person name="Hu G."/>
            <person name="Lee T.H."/>
            <person name="Li J."/>
            <person name="Lin L."/>
            <person name="Liu T."/>
            <person name="Marler B.S."/>
            <person name="Page J.T."/>
            <person name="Roberts A.W."/>
            <person name="Romanel E."/>
            <person name="Sanders W.S."/>
            <person name="Szadkowski E."/>
            <person name="Tan X."/>
            <person name="Tang H."/>
            <person name="Xu C."/>
            <person name="Wang J."/>
            <person name="Wang Z."/>
            <person name="Zhang D."/>
            <person name="Zhang L."/>
            <person name="Ashrafi H."/>
            <person name="Bedon F."/>
            <person name="Bowers J.E."/>
            <person name="Brubaker C.L."/>
            <person name="Chee P.W."/>
            <person name="Das S."/>
            <person name="Gingle A.R."/>
            <person name="Haigler C.H."/>
            <person name="Harker D."/>
            <person name="Hoffmann L.V."/>
            <person name="Hovav R."/>
            <person name="Jones D.C."/>
            <person name="Lemke C."/>
            <person name="Mansoor S."/>
            <person name="ur Rahman M."/>
            <person name="Rainville L.N."/>
            <person name="Rambani A."/>
            <person name="Reddy U.K."/>
            <person name="Rong J.K."/>
            <person name="Saranga Y."/>
            <person name="Scheffler B.E."/>
            <person name="Scheffler J.A."/>
            <person name="Stelly D.M."/>
            <person name="Triplett B.A."/>
            <person name="Van Deynze A."/>
            <person name="Vaslin M.F."/>
            <person name="Waghmare V.N."/>
            <person name="Walford S.A."/>
            <person name="Wright R.J."/>
            <person name="Zaki E.A."/>
            <person name="Zhang T."/>
            <person name="Dennis E.S."/>
            <person name="Mayer K.F."/>
            <person name="Peterson D.G."/>
            <person name="Rokhsar D.S."/>
            <person name="Wang X."/>
            <person name="Schmutz J."/>
        </authorList>
    </citation>
    <scope>NUCLEOTIDE SEQUENCE [LARGE SCALE GENOMIC DNA]</scope>
</reference>
<name>A0A0D2SWE9_GOSRA</name>
<gene>
    <name evidence="2" type="ORF">B456_007G364500</name>
</gene>
<proteinExistence type="predicted"/>
<dbReference type="EMBL" id="CM001746">
    <property type="protein sequence ID" value="KJB46386.1"/>
    <property type="molecule type" value="Genomic_DNA"/>
</dbReference>
<keyword evidence="1" id="KW-1133">Transmembrane helix</keyword>
<evidence type="ECO:0000313" key="2">
    <source>
        <dbReference type="EMBL" id="KJB46386.1"/>
    </source>
</evidence>
<accession>A0A0D2SWE9</accession>
<evidence type="ECO:0000313" key="3">
    <source>
        <dbReference type="Proteomes" id="UP000032304"/>
    </source>
</evidence>
<protein>
    <submittedName>
        <fullName evidence="2">Uncharacterized protein</fullName>
    </submittedName>
</protein>
<dbReference type="AlphaFoldDB" id="A0A0D2SWE9"/>